<feature type="signal peptide" evidence="1">
    <location>
        <begin position="1"/>
        <end position="26"/>
    </location>
</feature>
<reference evidence="2 3" key="1">
    <citation type="submission" date="2018-06" db="EMBL/GenBank/DDBJ databases">
        <authorList>
            <consortium name="Pathogen Informatics"/>
            <person name="Doyle S."/>
        </authorList>
    </citation>
    <scope>NUCLEOTIDE SEQUENCE [LARGE SCALE GENOMIC DNA]</scope>
    <source>
        <strain evidence="2 3">NCTC7914</strain>
    </source>
</reference>
<dbReference type="EMBL" id="UGUY01000001">
    <property type="protein sequence ID" value="SUD66088.1"/>
    <property type="molecule type" value="Genomic_DNA"/>
</dbReference>
<organism evidence="2 3">
    <name type="scientific">Pseudomonas putida</name>
    <name type="common">Arthrobacter siderocapsulatus</name>
    <dbReference type="NCBI Taxonomy" id="303"/>
    <lineage>
        <taxon>Bacteria</taxon>
        <taxon>Pseudomonadati</taxon>
        <taxon>Pseudomonadota</taxon>
        <taxon>Gammaproteobacteria</taxon>
        <taxon>Pseudomonadales</taxon>
        <taxon>Pseudomonadaceae</taxon>
        <taxon>Pseudomonas</taxon>
    </lineage>
</organism>
<keyword evidence="1" id="KW-0732">Signal</keyword>
<sequence length="393" mass="43522">MVHLMRFCLAWVVTAWFMLLAPSAQALDVTVSAQYLGKGSGQFENTTPPALFCRRFAYRCTNNDVVDLPLTYTKEVTTVSPRAKFFIQMPGRRQVDVFHEVTGEPHTVSFEFTGVSQKTGGVPWYESPTYNAVVQGGCTRVASIGNPPWVFFLWDITNPTAPAGCHSLNSRNGPDYHGFIDVTDMGVSYNLRMPAPFRMKTGLYRGSITYSVGPGGDFDFGDGVTALNTNSVTINLVLDVQHAFFFEFPPGTDRAVLEPRDGWQHWLAGGSVPQRLYRDLPFRLSSSGPFKVYKLCQYDIDAQCAITNDKGDQVPVLLSLSLPAGIQHRGQMVERLALPTGRAQALQFEAVQPTLNRPGQMHFEIAKEDVRRMLPNTGSTYTGLATVVFDAEL</sequence>
<accession>A0A379KDV8</accession>
<evidence type="ECO:0000313" key="3">
    <source>
        <dbReference type="Proteomes" id="UP000254602"/>
    </source>
</evidence>
<proteinExistence type="predicted"/>
<dbReference type="RefSeq" id="WP_187306312.1">
    <property type="nucleotide sequence ID" value="NZ_UGUY01000001.1"/>
</dbReference>
<dbReference type="Proteomes" id="UP000254602">
    <property type="component" value="Unassembled WGS sequence"/>
</dbReference>
<feature type="chain" id="PRO_5016598299" evidence="1">
    <location>
        <begin position="27"/>
        <end position="393"/>
    </location>
</feature>
<evidence type="ECO:0000256" key="1">
    <source>
        <dbReference type="SAM" id="SignalP"/>
    </source>
</evidence>
<protein>
    <submittedName>
        <fullName evidence="2">Uncharacterized protein</fullName>
    </submittedName>
</protein>
<dbReference type="AlphaFoldDB" id="A0A379KDV8"/>
<evidence type="ECO:0000313" key="2">
    <source>
        <dbReference type="EMBL" id="SUD66088.1"/>
    </source>
</evidence>
<name>A0A379KDV8_PSEPU</name>
<gene>
    <name evidence="2" type="ORF">NCTC7914_00115</name>
</gene>